<evidence type="ECO:0000256" key="7">
    <source>
        <dbReference type="ARBA" id="ARBA00023002"/>
    </source>
</evidence>
<dbReference type="AlphaFoldDB" id="A0AAQ3KYV3"/>
<dbReference type="SMART" id="SM00702">
    <property type="entry name" value="P4Hc"/>
    <property type="match status" value="1"/>
</dbReference>
<name>A0AAQ3KYV3_9LILI</name>
<dbReference type="InterPro" id="IPR006620">
    <property type="entry name" value="Pro_4_hyd_alph"/>
</dbReference>
<keyword evidence="8" id="KW-0408">Iron</keyword>
<keyword evidence="4" id="KW-0479">Metal-binding</keyword>
<evidence type="ECO:0000313" key="10">
    <source>
        <dbReference type="EMBL" id="WOL14192.1"/>
    </source>
</evidence>
<dbReference type="GO" id="GO:0019797">
    <property type="term" value="F:procollagen-proline 3-dioxygenase activity"/>
    <property type="evidence" value="ECO:0007669"/>
    <property type="project" value="UniProtKB-EC"/>
</dbReference>
<dbReference type="EC" id="1.14.11.7" evidence="3"/>
<accession>A0AAQ3KYV3</accession>
<comment type="cofactor">
    <cofactor evidence="1">
        <name>L-ascorbate</name>
        <dbReference type="ChEBI" id="CHEBI:38290"/>
    </cofactor>
</comment>
<dbReference type="GO" id="GO:0031418">
    <property type="term" value="F:L-ascorbic acid binding"/>
    <property type="evidence" value="ECO:0007669"/>
    <property type="project" value="InterPro"/>
</dbReference>
<dbReference type="GO" id="GO:0032963">
    <property type="term" value="P:collagen metabolic process"/>
    <property type="evidence" value="ECO:0007669"/>
    <property type="project" value="InterPro"/>
</dbReference>
<keyword evidence="7" id="KW-0560">Oxidoreductase</keyword>
<protein>
    <recommendedName>
        <fullName evidence="3">procollagen-proline 3-dioxygenase</fullName>
        <ecNumber evidence="3">1.14.11.7</ecNumber>
    </recommendedName>
</protein>
<evidence type="ECO:0000256" key="6">
    <source>
        <dbReference type="ARBA" id="ARBA00022964"/>
    </source>
</evidence>
<dbReference type="GO" id="GO:0005506">
    <property type="term" value="F:iron ion binding"/>
    <property type="evidence" value="ECO:0007669"/>
    <property type="project" value="InterPro"/>
</dbReference>
<dbReference type="Pfam" id="PF13640">
    <property type="entry name" value="2OG-FeII_Oxy_3"/>
    <property type="match status" value="1"/>
</dbReference>
<dbReference type="Gene3D" id="2.60.120.620">
    <property type="entry name" value="q2cbj1_9rhob like domain"/>
    <property type="match status" value="1"/>
</dbReference>
<sequence length="391" mass="44220">MAATAASKHPRRLFHGFVSDELCKELEFIHRSCGTVGYRPSVFSTTLPHLAATNCAHLILPFLPLRDRLKDTVEEAFGCEFELFVEFTGLISWCKGASIGWHSDDNKPYLRQRDFAAVCYLNSHKKDFKGGLFHFKDGEPSSIAPAAGDVVIYTADERNIHCVDEVMDGERLTLTLWFTRDSAHDEDAKLMNLLPQRLQHGPNSFLPFPASSSMYWFSQDESGFDVRCARVRRLGYDFCSLEDNSSEHDSSCDPSELLDGRLCLGRGDEVLDKEFVNSLHALQVVQFCYWKASELATAKEVHYERSARLSILKRTSNSENSVPCNYRLAAEVLGGISDDDIELPFSWDDLILGNARWEEYMSKLSENLSILIPHWLSNQTLSFVNPADLNI</sequence>
<evidence type="ECO:0000256" key="2">
    <source>
        <dbReference type="ARBA" id="ARBA00001962"/>
    </source>
</evidence>
<gene>
    <name evidence="10" type="ORF">Cni_G22972</name>
</gene>
<evidence type="ECO:0000256" key="5">
    <source>
        <dbReference type="ARBA" id="ARBA00022737"/>
    </source>
</evidence>
<organism evidence="10 11">
    <name type="scientific">Canna indica</name>
    <name type="common">Indian-shot</name>
    <dbReference type="NCBI Taxonomy" id="4628"/>
    <lineage>
        <taxon>Eukaryota</taxon>
        <taxon>Viridiplantae</taxon>
        <taxon>Streptophyta</taxon>
        <taxon>Embryophyta</taxon>
        <taxon>Tracheophyta</taxon>
        <taxon>Spermatophyta</taxon>
        <taxon>Magnoliopsida</taxon>
        <taxon>Liliopsida</taxon>
        <taxon>Zingiberales</taxon>
        <taxon>Cannaceae</taxon>
        <taxon>Canna</taxon>
    </lineage>
</organism>
<keyword evidence="5" id="KW-0677">Repeat</keyword>
<dbReference type="Proteomes" id="UP001327560">
    <property type="component" value="Chromosome 7"/>
</dbReference>
<evidence type="ECO:0000256" key="3">
    <source>
        <dbReference type="ARBA" id="ARBA00012262"/>
    </source>
</evidence>
<dbReference type="PANTHER" id="PTHR14049">
    <property type="entry name" value="LEPRECAN 1"/>
    <property type="match status" value="1"/>
</dbReference>
<dbReference type="InterPro" id="IPR044862">
    <property type="entry name" value="Pro_4_hyd_alph_FE2OG_OXY"/>
</dbReference>
<keyword evidence="6" id="KW-0223">Dioxygenase</keyword>
<keyword evidence="11" id="KW-1185">Reference proteome</keyword>
<evidence type="ECO:0000256" key="1">
    <source>
        <dbReference type="ARBA" id="ARBA00001961"/>
    </source>
</evidence>
<dbReference type="InterPro" id="IPR005123">
    <property type="entry name" value="Oxoglu/Fe-dep_dioxygenase_dom"/>
</dbReference>
<dbReference type="PANTHER" id="PTHR14049:SF9">
    <property type="entry name" value="PROCOLLAGEN-PROLINE 3-DIOXYGENASE"/>
    <property type="match status" value="1"/>
</dbReference>
<comment type="cofactor">
    <cofactor evidence="2">
        <name>Fe cation</name>
        <dbReference type="ChEBI" id="CHEBI:24875"/>
    </cofactor>
</comment>
<dbReference type="PROSITE" id="PS51471">
    <property type="entry name" value="FE2OG_OXY"/>
    <property type="match status" value="1"/>
</dbReference>
<proteinExistence type="predicted"/>
<evidence type="ECO:0000259" key="9">
    <source>
        <dbReference type="PROSITE" id="PS51471"/>
    </source>
</evidence>
<dbReference type="EMBL" id="CP136896">
    <property type="protein sequence ID" value="WOL14192.1"/>
    <property type="molecule type" value="Genomic_DNA"/>
</dbReference>
<evidence type="ECO:0000256" key="4">
    <source>
        <dbReference type="ARBA" id="ARBA00022723"/>
    </source>
</evidence>
<feature type="domain" description="Fe2OG dioxygenase" evidence="9">
    <location>
        <begin position="72"/>
        <end position="180"/>
    </location>
</feature>
<dbReference type="InterPro" id="IPR039575">
    <property type="entry name" value="P3H"/>
</dbReference>
<evidence type="ECO:0000256" key="8">
    <source>
        <dbReference type="ARBA" id="ARBA00023004"/>
    </source>
</evidence>
<evidence type="ECO:0000313" key="11">
    <source>
        <dbReference type="Proteomes" id="UP001327560"/>
    </source>
</evidence>
<reference evidence="10 11" key="1">
    <citation type="submission" date="2023-10" db="EMBL/GenBank/DDBJ databases">
        <title>Chromosome-scale genome assembly provides insights into flower coloration mechanisms of Canna indica.</title>
        <authorList>
            <person name="Li C."/>
        </authorList>
    </citation>
    <scope>NUCLEOTIDE SEQUENCE [LARGE SCALE GENOMIC DNA]</scope>
    <source>
        <tissue evidence="10">Flower</tissue>
    </source>
</reference>